<dbReference type="GO" id="GO:0042026">
    <property type="term" value="P:protein refolding"/>
    <property type="evidence" value="ECO:0007669"/>
    <property type="project" value="TreeGrafter"/>
</dbReference>
<keyword evidence="3" id="KW-0143">Chaperone</keyword>
<accession>A0A1H4HNR8</accession>
<evidence type="ECO:0000256" key="2">
    <source>
        <dbReference type="ARBA" id="ARBA00023125"/>
    </source>
</evidence>
<dbReference type="GO" id="GO:0051082">
    <property type="term" value="F:unfolded protein binding"/>
    <property type="evidence" value="ECO:0007669"/>
    <property type="project" value="InterPro"/>
</dbReference>
<dbReference type="InterPro" id="IPR018253">
    <property type="entry name" value="DnaJ_domain_CS"/>
</dbReference>
<gene>
    <name evidence="6" type="ORF">SAMN05192564_111125</name>
</gene>
<dbReference type="Gene3D" id="1.10.287.110">
    <property type="entry name" value="DnaJ domain"/>
    <property type="match status" value="1"/>
</dbReference>
<dbReference type="Proteomes" id="UP000198638">
    <property type="component" value="Unassembled WGS sequence"/>
</dbReference>
<organism evidence="6 7">
    <name type="scientific">Paraburkholderia sartisoli</name>
    <dbReference type="NCBI Taxonomy" id="83784"/>
    <lineage>
        <taxon>Bacteria</taxon>
        <taxon>Pseudomonadati</taxon>
        <taxon>Pseudomonadota</taxon>
        <taxon>Betaproteobacteria</taxon>
        <taxon>Burkholderiales</taxon>
        <taxon>Burkholderiaceae</taxon>
        <taxon>Paraburkholderia</taxon>
    </lineage>
</organism>
<dbReference type="GO" id="GO:0005737">
    <property type="term" value="C:cytoplasm"/>
    <property type="evidence" value="ECO:0007669"/>
    <property type="project" value="TreeGrafter"/>
</dbReference>
<dbReference type="SMART" id="SM00271">
    <property type="entry name" value="DnaJ"/>
    <property type="match status" value="1"/>
</dbReference>
<dbReference type="RefSeq" id="WP_090537653.1">
    <property type="nucleotide sequence ID" value="NZ_FNRQ01000011.1"/>
</dbReference>
<dbReference type="Gene3D" id="2.60.260.20">
    <property type="entry name" value="Urease metallochaperone UreE, N-terminal domain"/>
    <property type="match status" value="2"/>
</dbReference>
<evidence type="ECO:0000259" key="5">
    <source>
        <dbReference type="PROSITE" id="PS50076"/>
    </source>
</evidence>
<dbReference type="SUPFAM" id="SSF49493">
    <property type="entry name" value="HSP40/DnaJ peptide-binding domain"/>
    <property type="match status" value="2"/>
</dbReference>
<dbReference type="PROSITE" id="PS00636">
    <property type="entry name" value="DNAJ_1"/>
    <property type="match status" value="1"/>
</dbReference>
<reference evidence="7" key="1">
    <citation type="submission" date="2016-10" db="EMBL/GenBank/DDBJ databases">
        <authorList>
            <person name="Varghese N."/>
            <person name="Submissions S."/>
        </authorList>
    </citation>
    <scope>NUCLEOTIDE SEQUENCE [LARGE SCALE GENOMIC DNA]</scope>
    <source>
        <strain evidence="7">LMG 24000</strain>
    </source>
</reference>
<dbReference type="SUPFAM" id="SSF46565">
    <property type="entry name" value="Chaperone J-domain"/>
    <property type="match status" value="1"/>
</dbReference>
<proteinExistence type="predicted"/>
<evidence type="ECO:0000256" key="4">
    <source>
        <dbReference type="SAM" id="MobiDB-lite"/>
    </source>
</evidence>
<dbReference type="InterPro" id="IPR008971">
    <property type="entry name" value="HSP40/DnaJ_pept-bd"/>
</dbReference>
<dbReference type="PANTHER" id="PTHR43096:SF52">
    <property type="entry name" value="DNAJ HOMOLOG 1, MITOCHONDRIAL-RELATED"/>
    <property type="match status" value="1"/>
</dbReference>
<dbReference type="CDD" id="cd06257">
    <property type="entry name" value="DnaJ"/>
    <property type="match status" value="1"/>
</dbReference>
<dbReference type="InterPro" id="IPR001623">
    <property type="entry name" value="DnaJ_domain"/>
</dbReference>
<dbReference type="PRINTS" id="PR00625">
    <property type="entry name" value="JDOMAIN"/>
</dbReference>
<dbReference type="AlphaFoldDB" id="A0A1H4HNR8"/>
<keyword evidence="2 6" id="KW-0238">DNA-binding</keyword>
<dbReference type="FunFam" id="2.60.260.20:FF:000013">
    <property type="entry name" value="DnaJ subfamily B member 11"/>
    <property type="match status" value="1"/>
</dbReference>
<dbReference type="STRING" id="83784.SAMN05192564_111125"/>
<evidence type="ECO:0000256" key="3">
    <source>
        <dbReference type="ARBA" id="ARBA00023186"/>
    </source>
</evidence>
<keyword evidence="1" id="KW-0963">Cytoplasm</keyword>
<feature type="region of interest" description="Disordered" evidence="4">
    <location>
        <begin position="72"/>
        <end position="95"/>
    </location>
</feature>
<dbReference type="Pfam" id="PF00226">
    <property type="entry name" value="DnaJ"/>
    <property type="match status" value="1"/>
</dbReference>
<dbReference type="OrthoDB" id="9779889at2"/>
<protein>
    <submittedName>
        <fullName evidence="6">Curved DNA-binding protein</fullName>
    </submittedName>
</protein>
<dbReference type="InterPro" id="IPR002939">
    <property type="entry name" value="DnaJ_C"/>
</dbReference>
<evidence type="ECO:0000256" key="1">
    <source>
        <dbReference type="ARBA" id="ARBA00022490"/>
    </source>
</evidence>
<feature type="region of interest" description="Disordered" evidence="4">
    <location>
        <begin position="116"/>
        <end position="137"/>
    </location>
</feature>
<evidence type="ECO:0000313" key="7">
    <source>
        <dbReference type="Proteomes" id="UP000198638"/>
    </source>
</evidence>
<dbReference type="GO" id="GO:0003677">
    <property type="term" value="F:DNA binding"/>
    <property type="evidence" value="ECO:0007669"/>
    <property type="project" value="UniProtKB-KW"/>
</dbReference>
<dbReference type="FunFam" id="2.60.260.20:FF:000008">
    <property type="entry name" value="Curved DNA-binding protein"/>
    <property type="match status" value="1"/>
</dbReference>
<dbReference type="PROSITE" id="PS50076">
    <property type="entry name" value="DNAJ_2"/>
    <property type="match status" value="1"/>
</dbReference>
<name>A0A1H4HNR8_9BURK</name>
<dbReference type="EMBL" id="FNRQ01000011">
    <property type="protein sequence ID" value="SEB23423.1"/>
    <property type="molecule type" value="Genomic_DNA"/>
</dbReference>
<dbReference type="CDD" id="cd10747">
    <property type="entry name" value="DnaJ_C"/>
    <property type="match status" value="1"/>
</dbReference>
<dbReference type="InterPro" id="IPR036869">
    <property type="entry name" value="J_dom_sf"/>
</dbReference>
<dbReference type="PANTHER" id="PTHR43096">
    <property type="entry name" value="DNAJ HOMOLOG 1, MITOCHONDRIAL-RELATED"/>
    <property type="match status" value="1"/>
</dbReference>
<evidence type="ECO:0000313" key="6">
    <source>
        <dbReference type="EMBL" id="SEB23423.1"/>
    </source>
</evidence>
<dbReference type="Pfam" id="PF01556">
    <property type="entry name" value="DnaJ_C"/>
    <property type="match status" value="1"/>
</dbReference>
<feature type="domain" description="J" evidence="5">
    <location>
        <begin position="5"/>
        <end position="69"/>
    </location>
</feature>
<sequence>MKYRDYYEILGLQRTATQDEVRRAYRKLARKYHPDVSQQTDGEERFKELGEAYQVLKDTEKRAAYDRLGQQWQNGQDFQPPPDWDEGFESSGAGNGRGADANFSDFFEAMFREARAGGHSRQAGRRGTGSERDASVADDMEDAWRGAHRSMPGQDLHARVEIDLEDAYHGKERSISLQMPAVDAYGHVILQPLTLNVTIPKGVRAGQHLRLAGQGAAGVGQGSPGDLYLEIAFREHPHFRVDGRDVSLDVPVAPWEAALGAHVTVPTPDGSVELTVPAGSAGGRRLRLKGKGIPGKTPGDLYVILSIVLPPADSDSARAAYDAMRQAFHFDPRAHFTGTRP</sequence>
<keyword evidence="7" id="KW-1185">Reference proteome</keyword>